<comment type="subcellular location">
    <subcellularLocation>
        <location evidence="1">Cell membrane</location>
        <topology evidence="1">Multi-pass membrane protein</topology>
    </subcellularLocation>
</comment>
<evidence type="ECO:0000256" key="4">
    <source>
        <dbReference type="ARBA" id="ARBA00022989"/>
    </source>
</evidence>
<feature type="transmembrane region" description="Helical" evidence="6">
    <location>
        <begin position="31"/>
        <end position="52"/>
    </location>
</feature>
<name>A0A975W9M7_9RHOB</name>
<dbReference type="Pfam" id="PF02687">
    <property type="entry name" value="FtsX"/>
    <property type="match status" value="1"/>
</dbReference>
<protein>
    <submittedName>
        <fullName evidence="8">Cell division transport system permease protein</fullName>
    </submittedName>
</protein>
<proteinExistence type="predicted"/>
<keyword evidence="3 6" id="KW-0812">Transmembrane</keyword>
<accession>A0A975W9M7</accession>
<keyword evidence="2" id="KW-1003">Cell membrane</keyword>
<evidence type="ECO:0000259" key="7">
    <source>
        <dbReference type="Pfam" id="PF02687"/>
    </source>
</evidence>
<evidence type="ECO:0000256" key="5">
    <source>
        <dbReference type="ARBA" id="ARBA00023136"/>
    </source>
</evidence>
<sequence length="301" mass="31377">MKINLAAVTDMLSFDAGADRVVPPTGFTARLTVFTAGAMAFLAVFALALSLASGRLAANWRDALAGSATLRISAPAAQMAAQTERALTILSETPGVAEARALEPDEQRALLEPWFGPDLPVESLPVPQLIEVRETASGYDGDGLRLRLQAELPGAVLDDHTRWRKPLVSAAGRLKLLGWLAIVLIFGTMGAMITLAANAALAANAQVIQVLRLVGATDTYIARAFVRRFTLRAATGAGAGVLAGLLAVVLLPGAGSEAGVLTGLRFQGGHWLLPLLVPLLAAVVAFAATRYAAMRVLGGLR</sequence>
<feature type="transmembrane region" description="Helical" evidence="6">
    <location>
        <begin position="176"/>
        <end position="201"/>
    </location>
</feature>
<keyword evidence="8" id="KW-0132">Cell division</keyword>
<evidence type="ECO:0000313" key="9">
    <source>
        <dbReference type="Proteomes" id="UP000182932"/>
    </source>
</evidence>
<feature type="transmembrane region" description="Helical" evidence="6">
    <location>
        <begin position="271"/>
        <end position="293"/>
    </location>
</feature>
<dbReference type="GO" id="GO:0032153">
    <property type="term" value="C:cell division site"/>
    <property type="evidence" value="ECO:0007669"/>
    <property type="project" value="TreeGrafter"/>
</dbReference>
<dbReference type="Proteomes" id="UP000182932">
    <property type="component" value="Unassembled WGS sequence"/>
</dbReference>
<feature type="transmembrane region" description="Helical" evidence="6">
    <location>
        <begin position="233"/>
        <end position="251"/>
    </location>
</feature>
<dbReference type="InterPro" id="IPR004513">
    <property type="entry name" value="FtsX"/>
</dbReference>
<keyword evidence="4 6" id="KW-1133">Transmembrane helix</keyword>
<keyword evidence="5 6" id="KW-0472">Membrane</keyword>
<organism evidence="8 9">
    <name type="scientific">Marinovum algicola</name>
    <dbReference type="NCBI Taxonomy" id="42444"/>
    <lineage>
        <taxon>Bacteria</taxon>
        <taxon>Pseudomonadati</taxon>
        <taxon>Pseudomonadota</taxon>
        <taxon>Alphaproteobacteria</taxon>
        <taxon>Rhodobacterales</taxon>
        <taxon>Roseobacteraceae</taxon>
        <taxon>Marinovum</taxon>
    </lineage>
</organism>
<dbReference type="InterPro" id="IPR003838">
    <property type="entry name" value="ABC3_permease_C"/>
</dbReference>
<dbReference type="EMBL" id="FNYY01000005">
    <property type="protein sequence ID" value="SEJ39316.1"/>
    <property type="molecule type" value="Genomic_DNA"/>
</dbReference>
<evidence type="ECO:0000256" key="6">
    <source>
        <dbReference type="SAM" id="Phobius"/>
    </source>
</evidence>
<keyword evidence="8" id="KW-0131">Cell cycle</keyword>
<reference evidence="8 9" key="1">
    <citation type="submission" date="2016-10" db="EMBL/GenBank/DDBJ databases">
        <authorList>
            <person name="Varghese N."/>
            <person name="Submissions S."/>
        </authorList>
    </citation>
    <scope>NUCLEOTIDE SEQUENCE [LARGE SCALE GENOMIC DNA]</scope>
    <source>
        <strain evidence="8 9">FF3</strain>
    </source>
</reference>
<evidence type="ECO:0000313" key="8">
    <source>
        <dbReference type="EMBL" id="SEJ39316.1"/>
    </source>
</evidence>
<dbReference type="GO" id="GO:0016020">
    <property type="term" value="C:membrane"/>
    <property type="evidence" value="ECO:0007669"/>
    <property type="project" value="InterPro"/>
</dbReference>
<gene>
    <name evidence="8" type="ORF">SAMN04487940_105204</name>
</gene>
<dbReference type="PANTHER" id="PTHR47755">
    <property type="entry name" value="CELL DIVISION PROTEIN FTSX"/>
    <property type="match status" value="1"/>
</dbReference>
<comment type="caution">
    <text evidence="8">The sequence shown here is derived from an EMBL/GenBank/DDBJ whole genome shotgun (WGS) entry which is preliminary data.</text>
</comment>
<feature type="domain" description="ABC3 transporter permease C-terminal" evidence="7">
    <location>
        <begin position="180"/>
        <end position="296"/>
    </location>
</feature>
<dbReference type="AlphaFoldDB" id="A0A975W9M7"/>
<evidence type="ECO:0000256" key="3">
    <source>
        <dbReference type="ARBA" id="ARBA00022692"/>
    </source>
</evidence>
<dbReference type="GO" id="GO:0051301">
    <property type="term" value="P:cell division"/>
    <property type="evidence" value="ECO:0007669"/>
    <property type="project" value="UniProtKB-KW"/>
</dbReference>
<evidence type="ECO:0000256" key="1">
    <source>
        <dbReference type="ARBA" id="ARBA00004651"/>
    </source>
</evidence>
<dbReference type="PANTHER" id="PTHR47755:SF1">
    <property type="entry name" value="CELL DIVISION PROTEIN FTSX"/>
    <property type="match status" value="1"/>
</dbReference>
<keyword evidence="9" id="KW-1185">Reference proteome</keyword>
<evidence type="ECO:0000256" key="2">
    <source>
        <dbReference type="ARBA" id="ARBA00022475"/>
    </source>
</evidence>